<organism evidence="2 3">
    <name type="scientific">Brassica cretica</name>
    <name type="common">Mustard</name>
    <dbReference type="NCBI Taxonomy" id="69181"/>
    <lineage>
        <taxon>Eukaryota</taxon>
        <taxon>Viridiplantae</taxon>
        <taxon>Streptophyta</taxon>
        <taxon>Embryophyta</taxon>
        <taxon>Tracheophyta</taxon>
        <taxon>Spermatophyta</taxon>
        <taxon>Magnoliopsida</taxon>
        <taxon>eudicotyledons</taxon>
        <taxon>Gunneridae</taxon>
        <taxon>Pentapetalae</taxon>
        <taxon>rosids</taxon>
        <taxon>malvids</taxon>
        <taxon>Brassicales</taxon>
        <taxon>Brassicaceae</taxon>
        <taxon>Brassiceae</taxon>
        <taxon>Brassica</taxon>
    </lineage>
</organism>
<protein>
    <submittedName>
        <fullName evidence="2">Uncharacterized protein</fullName>
    </submittedName>
</protein>
<reference evidence="2 3" key="1">
    <citation type="journal article" date="2020" name="BMC Genomics">
        <title>Intraspecific diversification of the crop wild relative Brassica cretica Lam. using demographic model selection.</title>
        <authorList>
            <person name="Kioukis A."/>
            <person name="Michalopoulou V.A."/>
            <person name="Briers L."/>
            <person name="Pirintsos S."/>
            <person name="Studholme D.J."/>
            <person name="Pavlidis P."/>
            <person name="Sarris P.F."/>
        </authorList>
    </citation>
    <scope>NUCLEOTIDE SEQUENCE [LARGE SCALE GENOMIC DNA]</scope>
    <source>
        <strain evidence="3">cv. PFS-1207/04</strain>
    </source>
</reference>
<evidence type="ECO:0000313" key="3">
    <source>
        <dbReference type="Proteomes" id="UP000266723"/>
    </source>
</evidence>
<proteinExistence type="predicted"/>
<accession>A0ABQ7BJ98</accession>
<dbReference type="EMBL" id="QGKV02001507">
    <property type="protein sequence ID" value="KAF3531995.1"/>
    <property type="molecule type" value="Genomic_DNA"/>
</dbReference>
<sequence>MGTDTELNVYWKAKETDGNGYSRRLQGGYQNGSYGKTDKAVGRGRNRPRRLRTEGARERLWTDGFGVETVQPLI</sequence>
<comment type="caution">
    <text evidence="2">The sequence shown here is derived from an EMBL/GenBank/DDBJ whole genome shotgun (WGS) entry which is preliminary data.</text>
</comment>
<gene>
    <name evidence="2" type="ORF">DY000_02040773</name>
</gene>
<evidence type="ECO:0000313" key="2">
    <source>
        <dbReference type="EMBL" id="KAF3531995.1"/>
    </source>
</evidence>
<evidence type="ECO:0000256" key="1">
    <source>
        <dbReference type="SAM" id="MobiDB-lite"/>
    </source>
</evidence>
<feature type="region of interest" description="Disordered" evidence="1">
    <location>
        <begin position="22"/>
        <end position="53"/>
    </location>
</feature>
<keyword evidence="3" id="KW-1185">Reference proteome</keyword>
<dbReference type="Proteomes" id="UP000266723">
    <property type="component" value="Unassembled WGS sequence"/>
</dbReference>
<name>A0ABQ7BJ98_BRACR</name>